<evidence type="ECO:0000313" key="1">
    <source>
        <dbReference type="EMBL" id="TWW08385.1"/>
    </source>
</evidence>
<dbReference type="EMBL" id="SRHE01000694">
    <property type="protein sequence ID" value="TWW08385.1"/>
    <property type="molecule type" value="Genomic_DNA"/>
</dbReference>
<proteinExistence type="predicted"/>
<dbReference type="AlphaFoldDB" id="A0A5C6M2P8"/>
<comment type="caution">
    <text evidence="1">The sequence shown here is derived from an EMBL/GenBank/DDBJ whole genome shotgun (WGS) entry which is preliminary data.</text>
</comment>
<reference evidence="1 2" key="2">
    <citation type="submission" date="2019-08" db="EMBL/GenBank/DDBJ databases">
        <authorList>
            <person name="Henke P."/>
        </authorList>
    </citation>
    <scope>NUCLEOTIDE SEQUENCE [LARGE SCALE GENOMIC DNA]</scope>
    <source>
        <strain evidence="1">Phe10_nw2017</strain>
    </source>
</reference>
<accession>A0A5C6M2P8</accession>
<name>A0A5C6M2P8_9PLAN</name>
<protein>
    <submittedName>
        <fullName evidence="1">Uncharacterized protein</fullName>
    </submittedName>
</protein>
<organism evidence="1 2">
    <name type="scientific">Planctomyces bekefii</name>
    <dbReference type="NCBI Taxonomy" id="1653850"/>
    <lineage>
        <taxon>Bacteria</taxon>
        <taxon>Pseudomonadati</taxon>
        <taxon>Planctomycetota</taxon>
        <taxon>Planctomycetia</taxon>
        <taxon>Planctomycetales</taxon>
        <taxon>Planctomycetaceae</taxon>
        <taxon>Planctomyces</taxon>
    </lineage>
</organism>
<sequence>MLTHYKDAYGKLSSKKLLEKTKRGKSKIAKEMTAVASKIKKLKNW</sequence>
<keyword evidence="2" id="KW-1185">Reference proteome</keyword>
<reference evidence="1 2" key="1">
    <citation type="submission" date="2019-08" db="EMBL/GenBank/DDBJ databases">
        <title>100 year-old enigma solved: identification of Planctomyces bekefii, the type genus and species of the phylum Planctomycetes.</title>
        <authorList>
            <person name="Svetlana D.N."/>
            <person name="Overmann J."/>
        </authorList>
    </citation>
    <scope>NUCLEOTIDE SEQUENCE [LARGE SCALE GENOMIC DNA]</scope>
    <source>
        <strain evidence="1">Phe10_nw2017</strain>
    </source>
</reference>
<evidence type="ECO:0000313" key="2">
    <source>
        <dbReference type="Proteomes" id="UP000321083"/>
    </source>
</evidence>
<dbReference type="Proteomes" id="UP000321083">
    <property type="component" value="Unassembled WGS sequence"/>
</dbReference>
<gene>
    <name evidence="1" type="ORF">E3A20_24830</name>
</gene>